<organism evidence="1 2">
    <name type="scientific">Lindgomyces ingoldianus</name>
    <dbReference type="NCBI Taxonomy" id="673940"/>
    <lineage>
        <taxon>Eukaryota</taxon>
        <taxon>Fungi</taxon>
        <taxon>Dikarya</taxon>
        <taxon>Ascomycota</taxon>
        <taxon>Pezizomycotina</taxon>
        <taxon>Dothideomycetes</taxon>
        <taxon>Pleosporomycetidae</taxon>
        <taxon>Pleosporales</taxon>
        <taxon>Lindgomycetaceae</taxon>
        <taxon>Lindgomyces</taxon>
    </lineage>
</organism>
<sequence>MRYQSIILAAATVASVSARAHMPLSKREEVNDPNGNIKITFSDETVKLGTITIETIIDALAKACSTQGQCDTSALEFKGQLVESGTGSVTDETLTVDPSGAYPTWIHNGLIDSLYAAVKAIAKCEDVTNTPTCGFSAYYCPSKPFTVTECVVPQYWGINYQAPDATNAAPPFIGADMHITLDEGGFCTTLLTSLGAVAGAVHGVGGGIFTLLSLACKD</sequence>
<dbReference type="Proteomes" id="UP000799755">
    <property type="component" value="Unassembled WGS sequence"/>
</dbReference>
<name>A0ACB6QGQ3_9PLEO</name>
<proteinExistence type="predicted"/>
<accession>A0ACB6QGQ3</accession>
<dbReference type="EMBL" id="MU003526">
    <property type="protein sequence ID" value="KAF2466174.1"/>
    <property type="molecule type" value="Genomic_DNA"/>
</dbReference>
<comment type="caution">
    <text evidence="1">The sequence shown here is derived from an EMBL/GenBank/DDBJ whole genome shotgun (WGS) entry which is preliminary data.</text>
</comment>
<evidence type="ECO:0000313" key="2">
    <source>
        <dbReference type="Proteomes" id="UP000799755"/>
    </source>
</evidence>
<evidence type="ECO:0000313" key="1">
    <source>
        <dbReference type="EMBL" id="KAF2466174.1"/>
    </source>
</evidence>
<gene>
    <name evidence="1" type="ORF">BDR25DRAFT_306336</name>
</gene>
<keyword evidence="2" id="KW-1185">Reference proteome</keyword>
<protein>
    <submittedName>
        <fullName evidence="1">Uncharacterized protein</fullName>
    </submittedName>
</protein>
<reference evidence="1" key="1">
    <citation type="journal article" date="2020" name="Stud. Mycol.">
        <title>101 Dothideomycetes genomes: a test case for predicting lifestyles and emergence of pathogens.</title>
        <authorList>
            <person name="Haridas S."/>
            <person name="Albert R."/>
            <person name="Binder M."/>
            <person name="Bloem J."/>
            <person name="Labutti K."/>
            <person name="Salamov A."/>
            <person name="Andreopoulos B."/>
            <person name="Baker S."/>
            <person name="Barry K."/>
            <person name="Bills G."/>
            <person name="Bluhm B."/>
            <person name="Cannon C."/>
            <person name="Castanera R."/>
            <person name="Culley D."/>
            <person name="Daum C."/>
            <person name="Ezra D."/>
            <person name="Gonzalez J."/>
            <person name="Henrissat B."/>
            <person name="Kuo A."/>
            <person name="Liang C."/>
            <person name="Lipzen A."/>
            <person name="Lutzoni F."/>
            <person name="Magnuson J."/>
            <person name="Mondo S."/>
            <person name="Nolan M."/>
            <person name="Ohm R."/>
            <person name="Pangilinan J."/>
            <person name="Park H.-J."/>
            <person name="Ramirez L."/>
            <person name="Alfaro M."/>
            <person name="Sun H."/>
            <person name="Tritt A."/>
            <person name="Yoshinaga Y."/>
            <person name="Zwiers L.-H."/>
            <person name="Turgeon B."/>
            <person name="Goodwin S."/>
            <person name="Spatafora J."/>
            <person name="Crous P."/>
            <person name="Grigoriev I."/>
        </authorList>
    </citation>
    <scope>NUCLEOTIDE SEQUENCE</scope>
    <source>
        <strain evidence="1">ATCC 200398</strain>
    </source>
</reference>